<reference evidence="1" key="2">
    <citation type="submission" date="2020-06" db="EMBL/GenBank/DDBJ databases">
        <title>Helianthus annuus Genome sequencing and assembly Release 2.</title>
        <authorList>
            <person name="Gouzy J."/>
            <person name="Langlade N."/>
            <person name="Munos S."/>
        </authorList>
    </citation>
    <scope>NUCLEOTIDE SEQUENCE</scope>
    <source>
        <tissue evidence="1">Leaves</tissue>
    </source>
</reference>
<dbReference type="EMBL" id="MNCJ02000322">
    <property type="protein sequence ID" value="KAF5800395.1"/>
    <property type="molecule type" value="Genomic_DNA"/>
</dbReference>
<keyword evidence="2" id="KW-1185">Reference proteome</keyword>
<name>A0A9K3IQ09_HELAN</name>
<gene>
    <name evidence="1" type="ORF">HanXRQr2_Chr07g0315541</name>
</gene>
<sequence length="42" mass="4953">MKPIKYDVSKLQLDCSAFINQHFSYVPVWQVFQTNAFVRSIC</sequence>
<evidence type="ECO:0000313" key="2">
    <source>
        <dbReference type="Proteomes" id="UP000215914"/>
    </source>
</evidence>
<evidence type="ECO:0000313" key="1">
    <source>
        <dbReference type="EMBL" id="KAF5800395.1"/>
    </source>
</evidence>
<comment type="caution">
    <text evidence="1">The sequence shown here is derived from an EMBL/GenBank/DDBJ whole genome shotgun (WGS) entry which is preliminary data.</text>
</comment>
<proteinExistence type="predicted"/>
<dbReference type="Gramene" id="mRNA:HanXRQr2_Chr07g0315541">
    <property type="protein sequence ID" value="mRNA:HanXRQr2_Chr07g0315541"/>
    <property type="gene ID" value="HanXRQr2_Chr07g0315541"/>
</dbReference>
<protein>
    <submittedName>
        <fullName evidence="1">Uncharacterized protein</fullName>
    </submittedName>
</protein>
<dbReference type="AlphaFoldDB" id="A0A9K3IQ09"/>
<reference evidence="1" key="1">
    <citation type="journal article" date="2017" name="Nature">
        <title>The sunflower genome provides insights into oil metabolism, flowering and Asterid evolution.</title>
        <authorList>
            <person name="Badouin H."/>
            <person name="Gouzy J."/>
            <person name="Grassa C.J."/>
            <person name="Murat F."/>
            <person name="Staton S.E."/>
            <person name="Cottret L."/>
            <person name="Lelandais-Briere C."/>
            <person name="Owens G.L."/>
            <person name="Carrere S."/>
            <person name="Mayjonade B."/>
            <person name="Legrand L."/>
            <person name="Gill N."/>
            <person name="Kane N.C."/>
            <person name="Bowers J.E."/>
            <person name="Hubner S."/>
            <person name="Bellec A."/>
            <person name="Berard A."/>
            <person name="Berges H."/>
            <person name="Blanchet N."/>
            <person name="Boniface M.C."/>
            <person name="Brunel D."/>
            <person name="Catrice O."/>
            <person name="Chaidir N."/>
            <person name="Claudel C."/>
            <person name="Donnadieu C."/>
            <person name="Faraut T."/>
            <person name="Fievet G."/>
            <person name="Helmstetter N."/>
            <person name="King M."/>
            <person name="Knapp S.J."/>
            <person name="Lai Z."/>
            <person name="Le Paslier M.C."/>
            <person name="Lippi Y."/>
            <person name="Lorenzon L."/>
            <person name="Mandel J.R."/>
            <person name="Marage G."/>
            <person name="Marchand G."/>
            <person name="Marquand E."/>
            <person name="Bret-Mestries E."/>
            <person name="Morien E."/>
            <person name="Nambeesan S."/>
            <person name="Nguyen T."/>
            <person name="Pegot-Espagnet P."/>
            <person name="Pouilly N."/>
            <person name="Raftis F."/>
            <person name="Sallet E."/>
            <person name="Schiex T."/>
            <person name="Thomas J."/>
            <person name="Vandecasteele C."/>
            <person name="Vares D."/>
            <person name="Vear F."/>
            <person name="Vautrin S."/>
            <person name="Crespi M."/>
            <person name="Mangin B."/>
            <person name="Burke J.M."/>
            <person name="Salse J."/>
            <person name="Munos S."/>
            <person name="Vincourt P."/>
            <person name="Rieseberg L.H."/>
            <person name="Langlade N.B."/>
        </authorList>
    </citation>
    <scope>NUCLEOTIDE SEQUENCE</scope>
    <source>
        <tissue evidence="1">Leaves</tissue>
    </source>
</reference>
<dbReference type="Proteomes" id="UP000215914">
    <property type="component" value="Unassembled WGS sequence"/>
</dbReference>
<accession>A0A9K3IQ09</accession>
<organism evidence="1 2">
    <name type="scientific">Helianthus annuus</name>
    <name type="common">Common sunflower</name>
    <dbReference type="NCBI Taxonomy" id="4232"/>
    <lineage>
        <taxon>Eukaryota</taxon>
        <taxon>Viridiplantae</taxon>
        <taxon>Streptophyta</taxon>
        <taxon>Embryophyta</taxon>
        <taxon>Tracheophyta</taxon>
        <taxon>Spermatophyta</taxon>
        <taxon>Magnoliopsida</taxon>
        <taxon>eudicotyledons</taxon>
        <taxon>Gunneridae</taxon>
        <taxon>Pentapetalae</taxon>
        <taxon>asterids</taxon>
        <taxon>campanulids</taxon>
        <taxon>Asterales</taxon>
        <taxon>Asteraceae</taxon>
        <taxon>Asteroideae</taxon>
        <taxon>Heliantheae alliance</taxon>
        <taxon>Heliantheae</taxon>
        <taxon>Helianthus</taxon>
    </lineage>
</organism>